<proteinExistence type="predicted"/>
<evidence type="ECO:0000259" key="2">
    <source>
        <dbReference type="Pfam" id="PF07983"/>
    </source>
</evidence>
<name>A0A6A5YJJ2_9PLEO</name>
<keyword evidence="1" id="KW-0732">Signal</keyword>
<accession>A0A6A5YJJ2</accession>
<dbReference type="EMBL" id="ML977362">
    <property type="protein sequence ID" value="KAF2106497.1"/>
    <property type="molecule type" value="Genomic_DNA"/>
</dbReference>
<dbReference type="Gene3D" id="1.20.58.1040">
    <property type="match status" value="1"/>
</dbReference>
<evidence type="ECO:0000313" key="3">
    <source>
        <dbReference type="EMBL" id="KAF2106497.1"/>
    </source>
</evidence>
<feature type="domain" description="X8" evidence="2">
    <location>
        <begin position="73"/>
        <end position="121"/>
    </location>
</feature>
<gene>
    <name evidence="3" type="ORF">BDV96DRAFT_694158</name>
</gene>
<dbReference type="InterPro" id="IPR012946">
    <property type="entry name" value="X8"/>
</dbReference>
<evidence type="ECO:0000313" key="4">
    <source>
        <dbReference type="Proteomes" id="UP000799770"/>
    </source>
</evidence>
<protein>
    <recommendedName>
        <fullName evidence="2">X8 domain-containing protein</fullName>
    </recommendedName>
</protein>
<dbReference type="OrthoDB" id="3994632at2759"/>
<dbReference type="Proteomes" id="UP000799770">
    <property type="component" value="Unassembled WGS sequence"/>
</dbReference>
<dbReference type="AlphaFoldDB" id="A0A6A5YJJ2"/>
<dbReference type="Pfam" id="PF07983">
    <property type="entry name" value="X8"/>
    <property type="match status" value="1"/>
</dbReference>
<organism evidence="3 4">
    <name type="scientific">Lophiotrema nucula</name>
    <dbReference type="NCBI Taxonomy" id="690887"/>
    <lineage>
        <taxon>Eukaryota</taxon>
        <taxon>Fungi</taxon>
        <taxon>Dikarya</taxon>
        <taxon>Ascomycota</taxon>
        <taxon>Pezizomycotina</taxon>
        <taxon>Dothideomycetes</taxon>
        <taxon>Pleosporomycetidae</taxon>
        <taxon>Pleosporales</taxon>
        <taxon>Lophiotremataceae</taxon>
        <taxon>Lophiotrema</taxon>
    </lineage>
</organism>
<evidence type="ECO:0000256" key="1">
    <source>
        <dbReference type="ARBA" id="ARBA00022729"/>
    </source>
</evidence>
<keyword evidence="4" id="KW-1185">Reference proteome</keyword>
<reference evidence="3" key="1">
    <citation type="journal article" date="2020" name="Stud. Mycol.">
        <title>101 Dothideomycetes genomes: a test case for predicting lifestyles and emergence of pathogens.</title>
        <authorList>
            <person name="Haridas S."/>
            <person name="Albert R."/>
            <person name="Binder M."/>
            <person name="Bloem J."/>
            <person name="Labutti K."/>
            <person name="Salamov A."/>
            <person name="Andreopoulos B."/>
            <person name="Baker S."/>
            <person name="Barry K."/>
            <person name="Bills G."/>
            <person name="Bluhm B."/>
            <person name="Cannon C."/>
            <person name="Castanera R."/>
            <person name="Culley D."/>
            <person name="Daum C."/>
            <person name="Ezra D."/>
            <person name="Gonzalez J."/>
            <person name="Henrissat B."/>
            <person name="Kuo A."/>
            <person name="Liang C."/>
            <person name="Lipzen A."/>
            <person name="Lutzoni F."/>
            <person name="Magnuson J."/>
            <person name="Mondo S."/>
            <person name="Nolan M."/>
            <person name="Ohm R."/>
            <person name="Pangilinan J."/>
            <person name="Park H.-J."/>
            <person name="Ramirez L."/>
            <person name="Alfaro M."/>
            <person name="Sun H."/>
            <person name="Tritt A."/>
            <person name="Yoshinaga Y."/>
            <person name="Zwiers L.-H."/>
            <person name="Turgeon B."/>
            <person name="Goodwin S."/>
            <person name="Spatafora J."/>
            <person name="Crous P."/>
            <person name="Grigoriev I."/>
        </authorList>
    </citation>
    <scope>NUCLEOTIDE SEQUENCE</scope>
    <source>
        <strain evidence="3">CBS 627.86</strain>
    </source>
</reference>
<sequence length="429" mass="47877">MASIATVTADAQPEPTIPGCPTPNAEAQWNANTTLPLTPYAKLCSCMMDTLRCIATKAKESDLATSPVFPSELLQTCESPENCYGVWANGTTGEYGAFSVCTRSERYSWAASGYLARNGEEQLRQSYLNFSTGIRELPKSNDEACPFLLAQVGSDGRGGADSYGDGGWRPDEYGDEYKYVEWFCKCRKRVIGQRRWGIEDYEDWHRCRVVVESRSALSQNEGIGLLEKPEKPELDSDDAKIDLKEIDGDLIVEAPRAIPEKPVKKDSPVELPAYEKSLEIDANTTRSSTDTLYTSPVFQTKEKEKAVADLIHPSLGIFHRQLFLNAHNPKYRHPYARRTTLKSTIAPPPNPKLAYVTQGMNIIRDMLSVAYPDVNFTDTEVQERTLNVKGKARAALRKASERHNSDGAQKSGYSELWILNQRSVCGLRK</sequence>